<feature type="domain" description="ZW10 C-terminal helical" evidence="3">
    <location>
        <begin position="667"/>
        <end position="815"/>
    </location>
</feature>
<feature type="region of interest" description="Disordered" evidence="1">
    <location>
        <begin position="405"/>
        <end position="516"/>
    </location>
</feature>
<dbReference type="InterPro" id="IPR046362">
    <property type="entry name" value="Zw10/DSL1_C_sf"/>
</dbReference>
<dbReference type="GO" id="GO:1990423">
    <property type="term" value="C:RZZ complex"/>
    <property type="evidence" value="ECO:0007669"/>
    <property type="project" value="TreeGrafter"/>
</dbReference>
<dbReference type="InterPro" id="IPR048344">
    <property type="entry name" value="Zw10_middle"/>
</dbReference>
<dbReference type="PANTHER" id="PTHR12205">
    <property type="entry name" value="CENTROMERE/KINETOCHORE PROTEIN ZW10"/>
    <property type="match status" value="1"/>
</dbReference>
<dbReference type="KEGG" id="apuu:APUU_70659S"/>
<gene>
    <name evidence="4" type="ORF">APUU_70659S</name>
</gene>
<dbReference type="InterPro" id="IPR055148">
    <property type="entry name" value="ZW10_C_2"/>
</dbReference>
<feature type="compositionally biased region" description="Acidic residues" evidence="1">
    <location>
        <begin position="411"/>
        <end position="435"/>
    </location>
</feature>
<evidence type="ECO:0008006" key="6">
    <source>
        <dbReference type="Google" id="ProtNLM"/>
    </source>
</evidence>
<dbReference type="EMBL" id="AP024449">
    <property type="protein sequence ID" value="BCS29089.1"/>
    <property type="molecule type" value="Genomic_DNA"/>
</dbReference>
<evidence type="ECO:0000313" key="5">
    <source>
        <dbReference type="Proteomes" id="UP000654913"/>
    </source>
</evidence>
<reference evidence="4" key="1">
    <citation type="submission" date="2021-01" db="EMBL/GenBank/DDBJ databases">
        <authorList>
            <consortium name="Aspergillus puulaauensis MK2 genome sequencing consortium"/>
            <person name="Kazuki M."/>
            <person name="Futagami T."/>
        </authorList>
    </citation>
    <scope>NUCLEOTIDE SEQUENCE</scope>
    <source>
        <strain evidence="4">MK2</strain>
    </source>
</reference>
<proteinExistence type="predicted"/>
<dbReference type="Pfam" id="PF20665">
    <property type="entry name" value="Zw10_middle"/>
    <property type="match status" value="1"/>
</dbReference>
<sequence length="822" mass="91830">MATQPSENEICKALLDFAAEGTYPDSENIVAANVPSSAISKELELLTQARDQVETEISSLSRDNDFVIDDWISQAKQLHADLERSRLTAREIVKQHETTKPLQLKVEDAAAKVDLVEKEIVFNQAVTDTLVDVHGLCQRLGATRALCQNGQITAAIDNLETIERSINLDTCFKHANVITLLSENLAEMRREIVDLLYIRWNKHLELDQNQGTLTISADTLEETISALARLDELPAASDKFQKDLFLEILDPVLLPNMDCYSHGVRVEKSSIAVNPEPSPASVSDVLDCITRIFSFLRRSLPDSILTSLSDSFIPAVSSKIISHWLSSAIPTELGGLDKFEATLNHVLQFTKTIESLDWHGQEELISWTNQAPRLWLTRRRVDSLDQVRQVLAASKWDSRQVERVEKRQVSETDEVLLDNSASDDWDAGWDDEKEEETAHNADEDVSAWGLDDETDDTKATKPGIPDADEDEAGDAWGWTEDDEDDQAPAEKAEPKKVTAEQHVKDNESGTRTNPKEITLRENYTITDVPDSIIRIIRQQIADSETISQPLHSNTLVSSSGAGLLALPTLILAMFKATAPSFYGIKLNAGQMYLYNDSLYLSDQVRQVADDHQLPRLHGDIDALEKFGKLAYSKEMQTQRTILADILDGAQSFSQCSEQPFLGECENAVSATVDRVRDVYKEWQPILSHSALLQAIGSLVSTVTDKIIIDVEDLGDISESQSQKLVSFCNQLSKLEDLFLPQVSDNAEPVPMTAVYVRNWLKFQYLINILESSLADIKFLWVEGELSLEFSADEVVDLIEALFAESDYRRKAIAEIKRASKGL</sequence>
<dbReference type="Proteomes" id="UP000654913">
    <property type="component" value="Chromosome 7"/>
</dbReference>
<feature type="compositionally biased region" description="Acidic residues" evidence="1">
    <location>
        <begin position="466"/>
        <end position="487"/>
    </location>
</feature>
<dbReference type="PANTHER" id="PTHR12205:SF0">
    <property type="entry name" value="CENTROMERE_KINETOCHORE PROTEIN ZW10 HOMOLOG"/>
    <property type="match status" value="1"/>
</dbReference>
<dbReference type="AlphaFoldDB" id="A0A7R7XX36"/>
<protein>
    <recommendedName>
        <fullName evidence="6">Retrograde transport protein Dsl1 C-terminal domain-containing protein</fullName>
    </recommendedName>
</protein>
<dbReference type="GeneID" id="64979086"/>
<evidence type="ECO:0000259" key="2">
    <source>
        <dbReference type="Pfam" id="PF20665"/>
    </source>
</evidence>
<feature type="domain" description="Centromere/kinetochore protein zw10 middle" evidence="2">
    <location>
        <begin position="212"/>
        <end position="390"/>
    </location>
</feature>
<accession>A0A7R7XX36</accession>
<name>A0A7R7XX36_9EURO</name>
<dbReference type="GO" id="GO:0007094">
    <property type="term" value="P:mitotic spindle assembly checkpoint signaling"/>
    <property type="evidence" value="ECO:0007669"/>
    <property type="project" value="TreeGrafter"/>
</dbReference>
<keyword evidence="5" id="KW-1185">Reference proteome</keyword>
<dbReference type="FunFam" id="1.10.357.150:FF:000004">
    <property type="entry name" value="Centromere/kinetochore protein zw10 homolog"/>
    <property type="match status" value="1"/>
</dbReference>
<dbReference type="Gene3D" id="1.10.357.150">
    <property type="match status" value="1"/>
</dbReference>
<evidence type="ECO:0000313" key="4">
    <source>
        <dbReference type="EMBL" id="BCS29089.1"/>
    </source>
</evidence>
<reference evidence="4" key="2">
    <citation type="submission" date="2021-02" db="EMBL/GenBank/DDBJ databases">
        <title>Aspergillus puulaauensis MK2 genome sequence.</title>
        <authorList>
            <person name="Futagami T."/>
            <person name="Mori K."/>
            <person name="Kadooka C."/>
            <person name="Tanaka T."/>
        </authorList>
    </citation>
    <scope>NUCLEOTIDE SEQUENCE</scope>
    <source>
        <strain evidence="4">MK2</strain>
    </source>
</reference>
<feature type="compositionally biased region" description="Basic and acidic residues" evidence="1">
    <location>
        <begin position="488"/>
        <end position="516"/>
    </location>
</feature>
<dbReference type="OrthoDB" id="534815at2759"/>
<evidence type="ECO:0000256" key="1">
    <source>
        <dbReference type="SAM" id="MobiDB-lite"/>
    </source>
</evidence>
<dbReference type="GO" id="GO:0005737">
    <property type="term" value="C:cytoplasm"/>
    <property type="evidence" value="ECO:0007669"/>
    <property type="project" value="GOC"/>
</dbReference>
<evidence type="ECO:0000259" key="3">
    <source>
        <dbReference type="Pfam" id="PF22766"/>
    </source>
</evidence>
<organism evidence="4 5">
    <name type="scientific">Aspergillus puulaauensis</name>
    <dbReference type="NCBI Taxonomy" id="1220207"/>
    <lineage>
        <taxon>Eukaryota</taxon>
        <taxon>Fungi</taxon>
        <taxon>Dikarya</taxon>
        <taxon>Ascomycota</taxon>
        <taxon>Pezizomycotina</taxon>
        <taxon>Eurotiomycetes</taxon>
        <taxon>Eurotiomycetidae</taxon>
        <taxon>Eurotiales</taxon>
        <taxon>Aspergillaceae</taxon>
        <taxon>Aspergillus</taxon>
    </lineage>
</organism>
<dbReference type="RefSeq" id="XP_041561275.1">
    <property type="nucleotide sequence ID" value="XM_041695556.1"/>
</dbReference>
<dbReference type="GO" id="GO:0006888">
    <property type="term" value="P:endoplasmic reticulum to Golgi vesicle-mediated transport"/>
    <property type="evidence" value="ECO:0007669"/>
    <property type="project" value="TreeGrafter"/>
</dbReference>
<dbReference type="Pfam" id="PF22766">
    <property type="entry name" value="ZW10_C2"/>
    <property type="match status" value="1"/>
</dbReference>